<dbReference type="InterPro" id="IPR036291">
    <property type="entry name" value="NAD(P)-bd_dom_sf"/>
</dbReference>
<accession>A0A5R9IZ29</accession>
<dbReference type="PANTHER" id="PTHR47129">
    <property type="entry name" value="QUINONE OXIDOREDUCTASE 2"/>
    <property type="match status" value="1"/>
</dbReference>
<dbReference type="Pfam" id="PF13460">
    <property type="entry name" value="NAD_binding_10"/>
    <property type="match status" value="1"/>
</dbReference>
<sequence length="300" mass="31122">MINASAPSLLVTGAAGQLGRLTVERLLTSGVSNIVAGSRDPSKLGSLADRGVEVRKVDFDDLSSLAVAFNGIHRALIVSTDAIMVPDLRLRQHLAAVNAAVRAGVEHIAYTSLPNAGPESPVPFAPDHRETERAIAESGVAFTFLRNNFYMENTFFMARALASGRVFSSAGSGRSSHVSRADAASVAAAVLASGIPGAYDVTGPSSHTIDELVAALARAVEHPVEVVHVSDDELGQGMIEAGLPPAMAAALVSMDVATRRGLQGTVTDAVRALTGHPAVSLAEFLAVSTHRAALVRPSQH</sequence>
<comment type="caution">
    <text evidence="2">The sequence shown here is derived from an EMBL/GenBank/DDBJ whole genome shotgun (WGS) entry which is preliminary data.</text>
</comment>
<evidence type="ECO:0000313" key="2">
    <source>
        <dbReference type="EMBL" id="TLU70744.1"/>
    </source>
</evidence>
<dbReference type="SUPFAM" id="SSF51735">
    <property type="entry name" value="NAD(P)-binding Rossmann-fold domains"/>
    <property type="match status" value="1"/>
</dbReference>
<dbReference type="InterPro" id="IPR052718">
    <property type="entry name" value="NmrA-type_oxidoreductase"/>
</dbReference>
<dbReference type="Gene3D" id="3.90.25.10">
    <property type="entry name" value="UDP-galactose 4-epimerase, domain 1"/>
    <property type="match status" value="1"/>
</dbReference>
<organism evidence="2 3">
    <name type="scientific">Lichenicoccus roseus</name>
    <dbReference type="NCBI Taxonomy" id="2683649"/>
    <lineage>
        <taxon>Bacteria</taxon>
        <taxon>Pseudomonadati</taxon>
        <taxon>Pseudomonadota</taxon>
        <taxon>Alphaproteobacteria</taxon>
        <taxon>Acetobacterales</taxon>
        <taxon>Acetobacteraceae</taxon>
        <taxon>Lichenicoccus</taxon>
    </lineage>
</organism>
<feature type="domain" description="NAD(P)-binding" evidence="1">
    <location>
        <begin position="13"/>
        <end position="192"/>
    </location>
</feature>
<dbReference type="OrthoDB" id="7771794at2"/>
<protein>
    <submittedName>
        <fullName evidence="2">KR domain-containing protein</fullName>
    </submittedName>
</protein>
<gene>
    <name evidence="2" type="ORF">FE263_20485</name>
</gene>
<reference evidence="2 3" key="1">
    <citation type="submission" date="2019-05" db="EMBL/GenBank/DDBJ databases">
        <authorList>
            <person name="Pankratov T."/>
            <person name="Grouzdev D."/>
        </authorList>
    </citation>
    <scope>NUCLEOTIDE SEQUENCE [LARGE SCALE GENOMIC DNA]</scope>
    <source>
        <strain evidence="2 3">KEBCLARHB70R</strain>
    </source>
</reference>
<keyword evidence="3" id="KW-1185">Reference proteome</keyword>
<dbReference type="Proteomes" id="UP000305654">
    <property type="component" value="Unassembled WGS sequence"/>
</dbReference>
<name>A0A5R9IZ29_9PROT</name>
<dbReference type="Gene3D" id="3.40.50.720">
    <property type="entry name" value="NAD(P)-binding Rossmann-like Domain"/>
    <property type="match status" value="1"/>
</dbReference>
<dbReference type="AlphaFoldDB" id="A0A5R9IZ29"/>
<dbReference type="PANTHER" id="PTHR47129:SF1">
    <property type="entry name" value="NMRA-LIKE DOMAIN-CONTAINING PROTEIN"/>
    <property type="match status" value="1"/>
</dbReference>
<dbReference type="InterPro" id="IPR016040">
    <property type="entry name" value="NAD(P)-bd_dom"/>
</dbReference>
<dbReference type="RefSeq" id="WP_138327904.1">
    <property type="nucleotide sequence ID" value="NZ_VCDI01000011.1"/>
</dbReference>
<evidence type="ECO:0000313" key="3">
    <source>
        <dbReference type="Proteomes" id="UP000305654"/>
    </source>
</evidence>
<dbReference type="EMBL" id="VCDI01000011">
    <property type="protein sequence ID" value="TLU70744.1"/>
    <property type="molecule type" value="Genomic_DNA"/>
</dbReference>
<evidence type="ECO:0000259" key="1">
    <source>
        <dbReference type="Pfam" id="PF13460"/>
    </source>
</evidence>
<proteinExistence type="predicted"/>